<proteinExistence type="predicted"/>
<protein>
    <submittedName>
        <fullName evidence="1">Uncharacterized protein</fullName>
    </submittedName>
</protein>
<dbReference type="Proteomes" id="UP001056120">
    <property type="component" value="Linkage Group LG09"/>
</dbReference>
<name>A0ACB9IAS4_9ASTR</name>
<reference evidence="2" key="1">
    <citation type="journal article" date="2022" name="Mol. Ecol. Resour.">
        <title>The genomes of chicory, endive, great burdock and yacon provide insights into Asteraceae palaeo-polyploidization history and plant inulin production.</title>
        <authorList>
            <person name="Fan W."/>
            <person name="Wang S."/>
            <person name="Wang H."/>
            <person name="Wang A."/>
            <person name="Jiang F."/>
            <person name="Liu H."/>
            <person name="Zhao H."/>
            <person name="Xu D."/>
            <person name="Zhang Y."/>
        </authorList>
    </citation>
    <scope>NUCLEOTIDE SEQUENCE [LARGE SCALE GENOMIC DNA]</scope>
    <source>
        <strain evidence="2">cv. Yunnan</strain>
    </source>
</reference>
<sequence>MLLGLMTLLSICRLRRFHLPSLLQHFRSPRFCSFIFPDASGTRVDQSGESQDQVSVLILGEGEKIRCKYLCSKRCISKWPDLARIKASLSGIWILMGDFNEVRFPEERRFRVCCFVFQVFWACGCRPGYKT</sequence>
<comment type="caution">
    <text evidence="1">The sequence shown here is derived from an EMBL/GenBank/DDBJ whole genome shotgun (WGS) entry which is preliminary data.</text>
</comment>
<evidence type="ECO:0000313" key="1">
    <source>
        <dbReference type="EMBL" id="KAI3804596.1"/>
    </source>
</evidence>
<reference evidence="1 2" key="2">
    <citation type="journal article" date="2022" name="Mol. Ecol. Resour.">
        <title>The genomes of chicory, endive, great burdock and yacon provide insights into Asteraceae paleo-polyploidization history and plant inulin production.</title>
        <authorList>
            <person name="Fan W."/>
            <person name="Wang S."/>
            <person name="Wang H."/>
            <person name="Wang A."/>
            <person name="Jiang F."/>
            <person name="Liu H."/>
            <person name="Zhao H."/>
            <person name="Xu D."/>
            <person name="Zhang Y."/>
        </authorList>
    </citation>
    <scope>NUCLEOTIDE SEQUENCE [LARGE SCALE GENOMIC DNA]</scope>
    <source>
        <strain evidence="2">cv. Yunnan</strain>
        <tissue evidence="1">Leaves</tissue>
    </source>
</reference>
<accession>A0ACB9IAS4</accession>
<evidence type="ECO:0000313" key="2">
    <source>
        <dbReference type="Proteomes" id="UP001056120"/>
    </source>
</evidence>
<dbReference type="EMBL" id="CM042026">
    <property type="protein sequence ID" value="KAI3804596.1"/>
    <property type="molecule type" value="Genomic_DNA"/>
</dbReference>
<keyword evidence="2" id="KW-1185">Reference proteome</keyword>
<organism evidence="1 2">
    <name type="scientific">Smallanthus sonchifolius</name>
    <dbReference type="NCBI Taxonomy" id="185202"/>
    <lineage>
        <taxon>Eukaryota</taxon>
        <taxon>Viridiplantae</taxon>
        <taxon>Streptophyta</taxon>
        <taxon>Embryophyta</taxon>
        <taxon>Tracheophyta</taxon>
        <taxon>Spermatophyta</taxon>
        <taxon>Magnoliopsida</taxon>
        <taxon>eudicotyledons</taxon>
        <taxon>Gunneridae</taxon>
        <taxon>Pentapetalae</taxon>
        <taxon>asterids</taxon>
        <taxon>campanulids</taxon>
        <taxon>Asterales</taxon>
        <taxon>Asteraceae</taxon>
        <taxon>Asteroideae</taxon>
        <taxon>Heliantheae alliance</taxon>
        <taxon>Millerieae</taxon>
        <taxon>Smallanthus</taxon>
    </lineage>
</organism>
<gene>
    <name evidence="1" type="ORF">L1987_26271</name>
</gene>